<evidence type="ECO:0000313" key="7">
    <source>
        <dbReference type="EMBL" id="AKS09994.1"/>
    </source>
</evidence>
<dbReference type="InterPro" id="IPR008966">
    <property type="entry name" value="Adhesion_dom_sf"/>
</dbReference>
<feature type="signal peptide" evidence="5">
    <location>
        <begin position="1"/>
        <end position="23"/>
    </location>
</feature>
<dbReference type="PATRIC" id="fig|200450.3.peg.5981"/>
<evidence type="ECO:0000259" key="6">
    <source>
        <dbReference type="Pfam" id="PF00419"/>
    </source>
</evidence>
<organism evidence="7 8">
    <name type="scientific">Pseudomonas trivialis</name>
    <dbReference type="NCBI Taxonomy" id="200450"/>
    <lineage>
        <taxon>Bacteria</taxon>
        <taxon>Pseudomonadati</taxon>
        <taxon>Pseudomonadota</taxon>
        <taxon>Gammaproteobacteria</taxon>
        <taxon>Pseudomonadales</taxon>
        <taxon>Pseudomonadaceae</taxon>
        <taxon>Pseudomonas</taxon>
    </lineage>
</organism>
<evidence type="ECO:0000256" key="5">
    <source>
        <dbReference type="SAM" id="SignalP"/>
    </source>
</evidence>
<dbReference type="Pfam" id="PF00419">
    <property type="entry name" value="Fimbrial"/>
    <property type="match status" value="1"/>
</dbReference>
<comment type="similarity">
    <text evidence="2">Belongs to the fimbrial protein family.</text>
</comment>
<keyword evidence="3 5" id="KW-0732">Signal</keyword>
<reference evidence="8" key="2">
    <citation type="submission" date="2015-05" db="EMBL/GenBank/DDBJ databases">
        <authorList>
            <person name="Swarnkar M.K."/>
            <person name="Vyas P."/>
            <person name="Rahi P."/>
            <person name="Thakur R."/>
            <person name="Thakur N."/>
            <person name="Singh A.K."/>
            <person name="Gulati A."/>
        </authorList>
    </citation>
    <scope>NUCLEOTIDE SEQUENCE [LARGE SCALE GENOMIC DNA]</scope>
    <source>
        <strain evidence="8">745</strain>
    </source>
</reference>
<protein>
    <recommendedName>
        <fullName evidence="6">Fimbrial-type adhesion domain-containing protein</fullName>
    </recommendedName>
</protein>
<dbReference type="InterPro" id="IPR050263">
    <property type="entry name" value="Bact_Fimbrial_Adh_Pro"/>
</dbReference>
<sequence length="186" mass="18525">MKRKGLAIVLFAVSGLLIGPARAADGQITITGLITDTTCPISGSTSATPGTSPDFPVALKHVQASALKAIGDTASYTPFFIHIGGGANCTAPSVAVLFERSSPMINPATGNLLISAAGTPATNVEVQIVDVTANAAVDLRLAASSSPVPLVSGVVTSLPFAAQYVATGAAGPGTVDTSVQYSVTFP</sequence>
<evidence type="ECO:0000256" key="3">
    <source>
        <dbReference type="ARBA" id="ARBA00022729"/>
    </source>
</evidence>
<dbReference type="KEGG" id="ptv:AA957_29075"/>
<dbReference type="AlphaFoldDB" id="A0A0H5AFJ3"/>
<feature type="domain" description="Fimbrial-type adhesion" evidence="6">
    <location>
        <begin position="29"/>
        <end position="185"/>
    </location>
</feature>
<reference evidence="7 8" key="1">
    <citation type="journal article" date="2015" name="Genome Announc.">
        <title>Complete Genome Sequence of the Rhizobacterium Pseudomonas trivialis Strain IHBB745 with Multiple Plant Growth-Promoting Activities and Tolerance to Desiccation and Alkalinity.</title>
        <authorList>
            <person name="Gulati A."/>
            <person name="Swarnkar M.K."/>
            <person name="Vyas P."/>
            <person name="Rahi P."/>
            <person name="Thakur R."/>
            <person name="Thakur N."/>
            <person name="Singh A.K."/>
        </authorList>
    </citation>
    <scope>NUCLEOTIDE SEQUENCE [LARGE SCALE GENOMIC DNA]</scope>
    <source>
        <strain evidence="8">745</strain>
    </source>
</reference>
<dbReference type="Proteomes" id="UP000036608">
    <property type="component" value="Chromosome"/>
</dbReference>
<evidence type="ECO:0000256" key="1">
    <source>
        <dbReference type="ARBA" id="ARBA00004561"/>
    </source>
</evidence>
<evidence type="ECO:0000256" key="4">
    <source>
        <dbReference type="ARBA" id="ARBA00023263"/>
    </source>
</evidence>
<name>A0A0H5AFJ3_9PSED</name>
<dbReference type="RefSeq" id="WP_049713273.1">
    <property type="nucleotide sequence ID" value="NZ_CP011507.1"/>
</dbReference>
<dbReference type="OrthoDB" id="6903508at2"/>
<evidence type="ECO:0000256" key="2">
    <source>
        <dbReference type="ARBA" id="ARBA00006671"/>
    </source>
</evidence>
<proteinExistence type="inferred from homology"/>
<dbReference type="PANTHER" id="PTHR33420">
    <property type="entry name" value="FIMBRIAL SUBUNIT ELFA-RELATED"/>
    <property type="match status" value="1"/>
</dbReference>
<dbReference type="GO" id="GO:0009289">
    <property type="term" value="C:pilus"/>
    <property type="evidence" value="ECO:0007669"/>
    <property type="project" value="UniProtKB-SubCell"/>
</dbReference>
<feature type="chain" id="PRO_5005215385" description="Fimbrial-type adhesion domain-containing protein" evidence="5">
    <location>
        <begin position="24"/>
        <end position="186"/>
    </location>
</feature>
<dbReference type="EMBL" id="CP011507">
    <property type="protein sequence ID" value="AKS09994.1"/>
    <property type="molecule type" value="Genomic_DNA"/>
</dbReference>
<dbReference type="InterPro" id="IPR036937">
    <property type="entry name" value="Adhesion_dom_fimbrial_sf"/>
</dbReference>
<keyword evidence="4" id="KW-0281">Fimbrium</keyword>
<dbReference type="SUPFAM" id="SSF49401">
    <property type="entry name" value="Bacterial adhesins"/>
    <property type="match status" value="1"/>
</dbReference>
<dbReference type="GO" id="GO:0043709">
    <property type="term" value="P:cell adhesion involved in single-species biofilm formation"/>
    <property type="evidence" value="ECO:0007669"/>
    <property type="project" value="TreeGrafter"/>
</dbReference>
<comment type="subcellular location">
    <subcellularLocation>
        <location evidence="1">Fimbrium</location>
    </subcellularLocation>
</comment>
<evidence type="ECO:0000313" key="8">
    <source>
        <dbReference type="Proteomes" id="UP000036608"/>
    </source>
</evidence>
<dbReference type="Gene3D" id="2.60.40.1090">
    <property type="entry name" value="Fimbrial-type adhesion domain"/>
    <property type="match status" value="1"/>
</dbReference>
<gene>
    <name evidence="7" type="ORF">AA957_29075</name>
</gene>
<dbReference type="PANTHER" id="PTHR33420:SF3">
    <property type="entry name" value="FIMBRIAL SUBUNIT ELFA"/>
    <property type="match status" value="1"/>
</dbReference>
<accession>A0A0H5AFJ3</accession>
<dbReference type="InterPro" id="IPR000259">
    <property type="entry name" value="Adhesion_dom_fimbrial"/>
</dbReference>